<keyword evidence="3 5" id="KW-1133">Transmembrane helix</keyword>
<feature type="transmembrane region" description="Helical" evidence="5">
    <location>
        <begin position="52"/>
        <end position="75"/>
    </location>
</feature>
<evidence type="ECO:0000256" key="4">
    <source>
        <dbReference type="ARBA" id="ARBA00023136"/>
    </source>
</evidence>
<organism evidence="6 7">
    <name type="scientific">Sphingomonas glacialis</name>
    <dbReference type="NCBI Taxonomy" id="658225"/>
    <lineage>
        <taxon>Bacteria</taxon>
        <taxon>Pseudomonadati</taxon>
        <taxon>Pseudomonadota</taxon>
        <taxon>Alphaproteobacteria</taxon>
        <taxon>Sphingomonadales</taxon>
        <taxon>Sphingomonadaceae</taxon>
        <taxon>Sphingomonas</taxon>
    </lineage>
</organism>
<keyword evidence="2 5" id="KW-0812">Transmembrane</keyword>
<evidence type="ECO:0000256" key="2">
    <source>
        <dbReference type="ARBA" id="ARBA00022692"/>
    </source>
</evidence>
<feature type="transmembrane region" description="Helical" evidence="5">
    <location>
        <begin position="80"/>
        <end position="98"/>
    </location>
</feature>
<name>A0ABQ3LQ20_9SPHN</name>
<reference evidence="7" key="1">
    <citation type="journal article" date="2019" name="Int. J. Syst. Evol. Microbiol.">
        <title>The Global Catalogue of Microorganisms (GCM) 10K type strain sequencing project: providing services to taxonomists for standard genome sequencing and annotation.</title>
        <authorList>
            <consortium name="The Broad Institute Genomics Platform"/>
            <consortium name="The Broad Institute Genome Sequencing Center for Infectious Disease"/>
            <person name="Wu L."/>
            <person name="Ma J."/>
        </authorList>
    </citation>
    <scope>NUCLEOTIDE SEQUENCE [LARGE SCALE GENOMIC DNA]</scope>
    <source>
        <strain evidence="7">CGMCC 1.8957</strain>
    </source>
</reference>
<evidence type="ECO:0000313" key="7">
    <source>
        <dbReference type="Proteomes" id="UP000652430"/>
    </source>
</evidence>
<keyword evidence="4 5" id="KW-0472">Membrane</keyword>
<dbReference type="PANTHER" id="PTHR36974:SF1">
    <property type="entry name" value="DOXX FAMILY MEMBRANE PROTEIN"/>
    <property type="match status" value="1"/>
</dbReference>
<protein>
    <recommendedName>
        <fullName evidence="8">DoxX family membrane protein</fullName>
    </recommendedName>
</protein>
<evidence type="ECO:0000256" key="3">
    <source>
        <dbReference type="ARBA" id="ARBA00022989"/>
    </source>
</evidence>
<dbReference type="Pfam" id="PF13564">
    <property type="entry name" value="DoxX_2"/>
    <property type="match status" value="1"/>
</dbReference>
<evidence type="ECO:0000256" key="5">
    <source>
        <dbReference type="SAM" id="Phobius"/>
    </source>
</evidence>
<evidence type="ECO:0000256" key="1">
    <source>
        <dbReference type="ARBA" id="ARBA00004141"/>
    </source>
</evidence>
<accession>A0ABQ3LQ20</accession>
<dbReference type="EMBL" id="BNAQ01000005">
    <property type="protein sequence ID" value="GHH22081.1"/>
    <property type="molecule type" value="Genomic_DNA"/>
</dbReference>
<comment type="caution">
    <text evidence="6">The sequence shown here is derived from an EMBL/GenBank/DDBJ whole genome shotgun (WGS) entry which is preliminary data.</text>
</comment>
<sequence>MGFAHARQARNVPCVTTTRQILRALLAAAYLAAGILHVFVPKPFLGITPDWVPFPAQVILLTGLCEIAGAIGLFVPRLRWWAGVGLAAYAVCVYPANVKHALDFIETGRGGLGLWYHIPRLAFQPVIVWWALFAGRVIDWPFPRRSAA</sequence>
<feature type="transmembrane region" description="Helical" evidence="5">
    <location>
        <begin position="118"/>
        <end position="138"/>
    </location>
</feature>
<evidence type="ECO:0000313" key="6">
    <source>
        <dbReference type="EMBL" id="GHH22081.1"/>
    </source>
</evidence>
<gene>
    <name evidence="6" type="ORF">GCM10008023_31740</name>
</gene>
<dbReference type="PANTHER" id="PTHR36974">
    <property type="entry name" value="MEMBRANE PROTEIN-RELATED"/>
    <property type="match status" value="1"/>
</dbReference>
<dbReference type="InterPro" id="IPR032808">
    <property type="entry name" value="DoxX"/>
</dbReference>
<dbReference type="Proteomes" id="UP000652430">
    <property type="component" value="Unassembled WGS sequence"/>
</dbReference>
<evidence type="ECO:0008006" key="8">
    <source>
        <dbReference type="Google" id="ProtNLM"/>
    </source>
</evidence>
<comment type="subcellular location">
    <subcellularLocation>
        <location evidence="1">Membrane</location>
        <topology evidence="1">Multi-pass membrane protein</topology>
    </subcellularLocation>
</comment>
<proteinExistence type="predicted"/>
<keyword evidence="7" id="KW-1185">Reference proteome</keyword>
<feature type="transmembrane region" description="Helical" evidence="5">
    <location>
        <begin position="21"/>
        <end position="40"/>
    </location>
</feature>